<dbReference type="AlphaFoldDB" id="A0A8A1LAG0"/>
<evidence type="ECO:0000256" key="1">
    <source>
        <dbReference type="SAM" id="MobiDB-lite"/>
    </source>
</evidence>
<evidence type="ECO:0000256" key="2">
    <source>
        <dbReference type="SAM" id="SignalP"/>
    </source>
</evidence>
<dbReference type="VEuPathDB" id="FungiDB:I7I53_09306"/>
<accession>A0A8A1LAG0</accession>
<evidence type="ECO:0000313" key="3">
    <source>
        <dbReference type="EMBL" id="QSS49052.1"/>
    </source>
</evidence>
<reference evidence="3" key="1">
    <citation type="submission" date="2021-01" db="EMBL/GenBank/DDBJ databases">
        <title>Chromosome-level genome assembly of a human fungal pathogen reveals clustering of transcriptionally co-regulated genes.</title>
        <authorList>
            <person name="Voorhies M."/>
            <person name="Cohen S."/>
            <person name="Shea T.P."/>
            <person name="Petrus S."/>
            <person name="Munoz J.F."/>
            <person name="Poplawski S."/>
            <person name="Goldman W.E."/>
            <person name="Michael T."/>
            <person name="Cuomo C.A."/>
            <person name="Sil A."/>
            <person name="Beyhan S."/>
        </authorList>
    </citation>
    <scope>NUCLEOTIDE SEQUENCE</scope>
    <source>
        <strain evidence="3">H88</strain>
    </source>
</reference>
<protein>
    <submittedName>
        <fullName evidence="3">Uncharacterized protein</fullName>
    </submittedName>
</protein>
<keyword evidence="2" id="KW-0732">Signal</keyword>
<feature type="region of interest" description="Disordered" evidence="1">
    <location>
        <begin position="44"/>
        <end position="67"/>
    </location>
</feature>
<feature type="chain" id="PRO_5034478613" evidence="2">
    <location>
        <begin position="16"/>
        <end position="67"/>
    </location>
</feature>
<dbReference type="Proteomes" id="UP000663419">
    <property type="component" value="Chromosome 1"/>
</dbReference>
<feature type="signal peptide" evidence="2">
    <location>
        <begin position="1"/>
        <end position="15"/>
    </location>
</feature>
<gene>
    <name evidence="3" type="ORF">I7I53_09306</name>
</gene>
<proteinExistence type="predicted"/>
<sequence length="67" mass="7573">MEWFLFLLFAPRSFSELQASVKPHCNNTYPSRIVKQIADKSDSCSLAEHAEKDIQSESEEGDSPDPD</sequence>
<organism evidence="3 4">
    <name type="scientific">Ajellomyces capsulatus (strain H88)</name>
    <name type="common">Darling's disease fungus</name>
    <name type="synonym">Histoplasma capsulatum</name>
    <dbReference type="NCBI Taxonomy" id="544711"/>
    <lineage>
        <taxon>Eukaryota</taxon>
        <taxon>Fungi</taxon>
        <taxon>Dikarya</taxon>
        <taxon>Ascomycota</taxon>
        <taxon>Pezizomycotina</taxon>
        <taxon>Eurotiomycetes</taxon>
        <taxon>Eurotiomycetidae</taxon>
        <taxon>Onygenales</taxon>
        <taxon>Ajellomycetaceae</taxon>
        <taxon>Histoplasma</taxon>
    </lineage>
</organism>
<feature type="compositionally biased region" description="Basic and acidic residues" evidence="1">
    <location>
        <begin position="44"/>
        <end position="55"/>
    </location>
</feature>
<name>A0A8A1LAG0_AJEC8</name>
<feature type="compositionally biased region" description="Acidic residues" evidence="1">
    <location>
        <begin position="56"/>
        <end position="67"/>
    </location>
</feature>
<dbReference type="EMBL" id="CP069102">
    <property type="protein sequence ID" value="QSS49052.1"/>
    <property type="molecule type" value="Genomic_DNA"/>
</dbReference>
<evidence type="ECO:0000313" key="4">
    <source>
        <dbReference type="Proteomes" id="UP000663419"/>
    </source>
</evidence>